<evidence type="ECO:0000313" key="5">
    <source>
        <dbReference type="Proteomes" id="UP001218364"/>
    </source>
</evidence>
<dbReference type="OrthoDB" id="9796962at2"/>
<reference evidence="3 5" key="2">
    <citation type="submission" date="2023-02" db="EMBL/GenBank/DDBJ databases">
        <title>Population genomics of bacteria associated with diatom.</title>
        <authorList>
            <person name="Xie J."/>
            <person name="Wang H."/>
        </authorList>
    </citation>
    <scope>NUCLEOTIDE SEQUENCE [LARGE SCALE GENOMIC DNA]</scope>
    <source>
        <strain evidence="3 5">PT47_8</strain>
    </source>
</reference>
<dbReference type="InterPro" id="IPR007410">
    <property type="entry name" value="LpqE-like"/>
</dbReference>
<dbReference type="Gene3D" id="2.60.40.1890">
    <property type="entry name" value="PCu(A)C copper chaperone"/>
    <property type="match status" value="1"/>
</dbReference>
<evidence type="ECO:0000313" key="4">
    <source>
        <dbReference type="Proteomes" id="UP000092565"/>
    </source>
</evidence>
<organism evidence="2 4">
    <name type="scientific">Phaeobacter gallaeciensis</name>
    <dbReference type="NCBI Taxonomy" id="60890"/>
    <lineage>
        <taxon>Bacteria</taxon>
        <taxon>Pseudomonadati</taxon>
        <taxon>Pseudomonadota</taxon>
        <taxon>Alphaproteobacteria</taxon>
        <taxon>Rhodobacterales</taxon>
        <taxon>Roseobacteraceae</taxon>
        <taxon>Phaeobacter</taxon>
    </lineage>
</organism>
<dbReference type="PATRIC" id="fig|60890.4.peg.3315"/>
<evidence type="ECO:0000313" key="3">
    <source>
        <dbReference type="EMBL" id="MDE4166355.1"/>
    </source>
</evidence>
<accession>A0A1B0ZW46</accession>
<dbReference type="PANTHER" id="PTHR36302:SF1">
    <property type="entry name" value="COPPER CHAPERONE PCU(A)C"/>
    <property type="match status" value="1"/>
</dbReference>
<evidence type="ECO:0000256" key="1">
    <source>
        <dbReference type="SAM" id="SignalP"/>
    </source>
</evidence>
<dbReference type="Proteomes" id="UP000092565">
    <property type="component" value="Chromosome"/>
</dbReference>
<dbReference type="Pfam" id="PF04314">
    <property type="entry name" value="PCuAC"/>
    <property type="match status" value="1"/>
</dbReference>
<evidence type="ECO:0000313" key="2">
    <source>
        <dbReference type="EMBL" id="ANP38280.1"/>
    </source>
</evidence>
<dbReference type="RefSeq" id="WP_065272960.1">
    <property type="nucleotide sequence ID" value="NZ_CP015124.1"/>
</dbReference>
<keyword evidence="1" id="KW-0732">Signal</keyword>
<dbReference type="SUPFAM" id="SSF110087">
    <property type="entry name" value="DR1885-like metal-binding protein"/>
    <property type="match status" value="1"/>
</dbReference>
<gene>
    <name evidence="2" type="ORF">JL2886_03401</name>
    <name evidence="3" type="ORF">PXK24_11685</name>
</gene>
<feature type="chain" id="PRO_5044370102" evidence="1">
    <location>
        <begin position="25"/>
        <end position="158"/>
    </location>
</feature>
<feature type="signal peptide" evidence="1">
    <location>
        <begin position="1"/>
        <end position="24"/>
    </location>
</feature>
<dbReference type="Proteomes" id="UP001218364">
    <property type="component" value="Unassembled WGS sequence"/>
</dbReference>
<dbReference type="EMBL" id="JARCJK010000005">
    <property type="protein sequence ID" value="MDE4166355.1"/>
    <property type="molecule type" value="Genomic_DNA"/>
</dbReference>
<name>A0A1B0ZW46_9RHOB</name>
<proteinExistence type="predicted"/>
<reference evidence="2 4" key="1">
    <citation type="submission" date="2016-04" db="EMBL/GenBank/DDBJ databases">
        <authorList>
            <person name="Evans L.H."/>
            <person name="Alamgir A."/>
            <person name="Owens N."/>
            <person name="Weber N.D."/>
            <person name="Virtaneva K."/>
            <person name="Barbian K."/>
            <person name="Babar A."/>
            <person name="Rosenke K."/>
        </authorList>
    </citation>
    <scope>NUCLEOTIDE SEQUENCE [LARGE SCALE GENOMIC DNA]</scope>
    <source>
        <strain evidence="2 4">JL2886</strain>
    </source>
</reference>
<keyword evidence="4" id="KW-1185">Reference proteome</keyword>
<sequence>MSFKSLVFAATSAAAVTLAGAAMAGGMMVEDAYARVSTKMSASGAAFMQIMNDTGADDRLIDARSDVAERVELHTHQGDANGVMKMVHVEEGFAIPAGEVHMLKRGGDHVMFLGLTQTLHHGDVVPLTLVFEKAGEINVEVPVDLERKPGHGGMKHNN</sequence>
<dbReference type="PANTHER" id="PTHR36302">
    <property type="entry name" value="BLR7088 PROTEIN"/>
    <property type="match status" value="1"/>
</dbReference>
<dbReference type="AlphaFoldDB" id="A0A1B0ZW46"/>
<dbReference type="EMBL" id="CP015124">
    <property type="protein sequence ID" value="ANP38280.1"/>
    <property type="molecule type" value="Genomic_DNA"/>
</dbReference>
<dbReference type="InterPro" id="IPR058248">
    <property type="entry name" value="Lxx211020-like"/>
</dbReference>
<protein>
    <submittedName>
        <fullName evidence="3">Copper chaperone PCu(A)C</fullName>
    </submittedName>
    <submittedName>
        <fullName evidence="2">Copper-binding protein</fullName>
    </submittedName>
</protein>
<dbReference type="InterPro" id="IPR036182">
    <property type="entry name" value="PCuAC_sf"/>
</dbReference>